<evidence type="ECO:0000313" key="2">
    <source>
        <dbReference type="EMBL" id="GEN84942.1"/>
    </source>
</evidence>
<feature type="transmembrane region" description="Helical" evidence="1">
    <location>
        <begin position="104"/>
        <end position="125"/>
    </location>
</feature>
<accession>A0A511ZBX7</accession>
<keyword evidence="3" id="KW-1185">Reference proteome</keyword>
<feature type="transmembrane region" description="Helical" evidence="1">
    <location>
        <begin position="79"/>
        <end position="98"/>
    </location>
</feature>
<dbReference type="Proteomes" id="UP000321901">
    <property type="component" value="Unassembled WGS sequence"/>
</dbReference>
<proteinExistence type="predicted"/>
<dbReference type="PANTHER" id="PTHR33802">
    <property type="entry name" value="SI:CH211-161H7.5-RELATED"/>
    <property type="match status" value="1"/>
</dbReference>
<keyword evidence="1" id="KW-0472">Membrane</keyword>
<feature type="transmembrane region" description="Helical" evidence="1">
    <location>
        <begin position="137"/>
        <end position="158"/>
    </location>
</feature>
<dbReference type="EMBL" id="BJYL01000053">
    <property type="protein sequence ID" value="GEN84942.1"/>
    <property type="molecule type" value="Genomic_DNA"/>
</dbReference>
<evidence type="ECO:0000313" key="3">
    <source>
        <dbReference type="Proteomes" id="UP000321901"/>
    </source>
</evidence>
<feature type="transmembrane region" description="Helical" evidence="1">
    <location>
        <begin position="194"/>
        <end position="210"/>
    </location>
</feature>
<dbReference type="AlphaFoldDB" id="A0A511ZBX7"/>
<protein>
    <recommendedName>
        <fullName evidence="4">Tryptophan-rich sensory protein</fullName>
    </recommendedName>
</protein>
<comment type="caution">
    <text evidence="2">The sequence shown here is derived from an EMBL/GenBank/DDBJ whole genome shotgun (WGS) entry which is preliminary data.</text>
</comment>
<feature type="transmembrane region" description="Helical" evidence="1">
    <location>
        <begin position="45"/>
        <end position="67"/>
    </location>
</feature>
<name>A0A511ZBX7_9BACL</name>
<dbReference type="RefSeq" id="WP_147060266.1">
    <property type="nucleotide sequence ID" value="NZ_BJYL01000053.1"/>
</dbReference>
<keyword evidence="1" id="KW-0812">Transmembrane</keyword>
<evidence type="ECO:0008006" key="4">
    <source>
        <dbReference type="Google" id="ProtNLM"/>
    </source>
</evidence>
<dbReference type="PANTHER" id="PTHR33802:SF1">
    <property type="entry name" value="XK-RELATED PROTEIN"/>
    <property type="match status" value="1"/>
</dbReference>
<feature type="transmembrane region" description="Helical" evidence="1">
    <location>
        <begin position="170"/>
        <end position="187"/>
    </location>
</feature>
<organism evidence="2 3">
    <name type="scientific">Sporosarcina luteola</name>
    <dbReference type="NCBI Taxonomy" id="582850"/>
    <lineage>
        <taxon>Bacteria</taxon>
        <taxon>Bacillati</taxon>
        <taxon>Bacillota</taxon>
        <taxon>Bacilli</taxon>
        <taxon>Bacillales</taxon>
        <taxon>Caryophanaceae</taxon>
        <taxon>Sporosarcina</taxon>
    </lineage>
</organism>
<reference evidence="2 3" key="1">
    <citation type="submission" date="2019-07" db="EMBL/GenBank/DDBJ databases">
        <title>Whole genome shotgun sequence of Sporosarcina luteola NBRC 105378.</title>
        <authorList>
            <person name="Hosoyama A."/>
            <person name="Uohara A."/>
            <person name="Ohji S."/>
            <person name="Ichikawa N."/>
        </authorList>
    </citation>
    <scope>NUCLEOTIDE SEQUENCE [LARGE SCALE GENOMIC DNA]</scope>
    <source>
        <strain evidence="2 3">NBRC 105378</strain>
    </source>
</reference>
<gene>
    <name evidence="2" type="ORF">SLU01_32540</name>
</gene>
<feature type="transmembrane region" description="Helical" evidence="1">
    <location>
        <begin position="216"/>
        <end position="236"/>
    </location>
</feature>
<keyword evidence="1" id="KW-1133">Transmembrane helix</keyword>
<dbReference type="OrthoDB" id="5189031at2"/>
<sequence length="249" mass="28730">MFRIIMMTLSLVTVIILNVIANFFSLNGYTTGEIANRLPVLFIPANYVFLLSGVIFVLLFNWIWNFNKMSRKRSFRFQNGLFVLFILCCLLHIAWIFLWHGGLFNWTVVIQVALLLGLLIFYFSFPKRENRLLGRIPFSLLIGWAVIFTISNISYTLMIHDWSGIGLSDPLWTVIYLTISTAFALHFMYHYRDYVMNLVFVWAFIGIAVKNGTDELFISAAAIFLSAVIIASIFLFSGRRIEHKKRVGA</sequence>
<evidence type="ECO:0000256" key="1">
    <source>
        <dbReference type="SAM" id="Phobius"/>
    </source>
</evidence>